<dbReference type="Pfam" id="PF00665">
    <property type="entry name" value="rve"/>
    <property type="match status" value="1"/>
</dbReference>
<evidence type="ECO:0000313" key="3">
    <source>
        <dbReference type="EMBL" id="MBA4496472.1"/>
    </source>
</evidence>
<comment type="caution">
    <text evidence="3">The sequence shown here is derived from an EMBL/GenBank/DDBJ whole genome shotgun (WGS) entry which is preliminary data.</text>
</comment>
<evidence type="ECO:0000313" key="4">
    <source>
        <dbReference type="Proteomes" id="UP000535491"/>
    </source>
</evidence>
<dbReference type="PANTHER" id="PTHR46889">
    <property type="entry name" value="TRANSPOSASE INSF FOR INSERTION SEQUENCE IS3B-RELATED"/>
    <property type="match status" value="1"/>
</dbReference>
<dbReference type="GO" id="GO:0015074">
    <property type="term" value="P:DNA integration"/>
    <property type="evidence" value="ECO:0007669"/>
    <property type="project" value="InterPro"/>
</dbReference>
<accession>A0A7W2AAP6</accession>
<dbReference type="InterPro" id="IPR012337">
    <property type="entry name" value="RNaseH-like_sf"/>
</dbReference>
<dbReference type="RefSeq" id="WP_181754929.1">
    <property type="nucleotide sequence ID" value="NZ_JACEIQ010000036.1"/>
</dbReference>
<dbReference type="AlphaFoldDB" id="A0A7W2AAP6"/>
<dbReference type="InterPro" id="IPR050900">
    <property type="entry name" value="Transposase_IS3/IS150/IS904"/>
</dbReference>
<feature type="region of interest" description="Disordered" evidence="1">
    <location>
        <begin position="86"/>
        <end position="118"/>
    </location>
</feature>
<feature type="domain" description="Integrase catalytic" evidence="2">
    <location>
        <begin position="1"/>
        <end position="118"/>
    </location>
</feature>
<dbReference type="Gene3D" id="3.30.420.10">
    <property type="entry name" value="Ribonuclease H-like superfamily/Ribonuclease H"/>
    <property type="match status" value="1"/>
</dbReference>
<organism evidence="3 4">
    <name type="scientific">Paenactinomyces guangxiensis</name>
    <dbReference type="NCBI Taxonomy" id="1490290"/>
    <lineage>
        <taxon>Bacteria</taxon>
        <taxon>Bacillati</taxon>
        <taxon>Bacillota</taxon>
        <taxon>Bacilli</taxon>
        <taxon>Bacillales</taxon>
        <taxon>Thermoactinomycetaceae</taxon>
        <taxon>Paenactinomyces</taxon>
    </lineage>
</organism>
<evidence type="ECO:0000256" key="1">
    <source>
        <dbReference type="SAM" id="MobiDB-lite"/>
    </source>
</evidence>
<proteinExistence type="predicted"/>
<dbReference type="SUPFAM" id="SSF53098">
    <property type="entry name" value="Ribonuclease H-like"/>
    <property type="match status" value="1"/>
</dbReference>
<dbReference type="PANTHER" id="PTHR46889:SF4">
    <property type="entry name" value="TRANSPOSASE INSO FOR INSERTION SEQUENCE ELEMENT IS911B-RELATED"/>
    <property type="match status" value="1"/>
</dbReference>
<dbReference type="EMBL" id="JACEIQ010000036">
    <property type="protein sequence ID" value="MBA4496472.1"/>
    <property type="molecule type" value="Genomic_DNA"/>
</dbReference>
<dbReference type="PROSITE" id="PS50994">
    <property type="entry name" value="INTEGRASE"/>
    <property type="match status" value="1"/>
</dbReference>
<feature type="compositionally biased region" description="Polar residues" evidence="1">
    <location>
        <begin position="95"/>
        <end position="118"/>
    </location>
</feature>
<feature type="non-terminal residue" evidence="3">
    <location>
        <position position="1"/>
    </location>
</feature>
<sequence length="118" mass="13530">SDRNDLQLVIRPLKRLLTKRKKDVTGTTTIHSDQGSQYTSKAYTLLLKQYGIKQSMSRKGTPLDNAPVESFFGWFKNELYTDYRPKSPEELLHEPSTSTNEAEKPSTYSLSNECLTRL</sequence>
<reference evidence="3 4" key="1">
    <citation type="submission" date="2020-07" db="EMBL/GenBank/DDBJ databases">
        <authorList>
            <person name="Feng H."/>
        </authorList>
    </citation>
    <scope>NUCLEOTIDE SEQUENCE [LARGE SCALE GENOMIC DNA]</scope>
    <source>
        <strain evidence="4">s-10</strain>
    </source>
</reference>
<protein>
    <submittedName>
        <fullName evidence="3">Transposase family protein</fullName>
    </submittedName>
</protein>
<dbReference type="Proteomes" id="UP000535491">
    <property type="component" value="Unassembled WGS sequence"/>
</dbReference>
<dbReference type="GO" id="GO:0003676">
    <property type="term" value="F:nucleic acid binding"/>
    <property type="evidence" value="ECO:0007669"/>
    <property type="project" value="InterPro"/>
</dbReference>
<name>A0A7W2AAP6_9BACL</name>
<dbReference type="InterPro" id="IPR036397">
    <property type="entry name" value="RNaseH_sf"/>
</dbReference>
<dbReference type="InterPro" id="IPR001584">
    <property type="entry name" value="Integrase_cat-core"/>
</dbReference>
<evidence type="ECO:0000259" key="2">
    <source>
        <dbReference type="PROSITE" id="PS50994"/>
    </source>
</evidence>
<gene>
    <name evidence="3" type="ORF">H1191_19630</name>
</gene>
<keyword evidence="4" id="KW-1185">Reference proteome</keyword>